<dbReference type="PANTHER" id="PTHR10443:SF12">
    <property type="entry name" value="DIPEPTIDASE"/>
    <property type="match status" value="1"/>
</dbReference>
<dbReference type="Gene3D" id="3.20.20.140">
    <property type="entry name" value="Metal-dependent hydrolases"/>
    <property type="match status" value="1"/>
</dbReference>
<dbReference type="InterPro" id="IPR008257">
    <property type="entry name" value="Pept_M19"/>
</dbReference>
<reference evidence="2" key="2">
    <citation type="submission" date="2015-03" db="EMBL/GenBank/DDBJ databases">
        <authorList>
            <person name="Gallagher L.A."/>
            <person name="Hayden H.S."/>
            <person name="Weiss E.J."/>
            <person name="Hager K.R."/>
            <person name="Ramage E."/>
            <person name="Radey M.R."/>
            <person name="Bydalek R."/>
            <person name="Manoil C."/>
            <person name="Miller S.I."/>
            <person name="Brittnacher M.J."/>
        </authorList>
    </citation>
    <scope>NUCLEOTIDE SEQUENCE [LARGE SCALE GENOMIC DNA]</scope>
    <source>
        <strain evidence="2">AB5075-UW</strain>
    </source>
</reference>
<protein>
    <submittedName>
        <fullName evidence="1">Dipeptidase</fullName>
    </submittedName>
</protein>
<dbReference type="EMBL" id="CP008706">
    <property type="protein sequence ID" value="AKA31795.1"/>
    <property type="molecule type" value="Genomic_DNA"/>
</dbReference>
<dbReference type="SUPFAM" id="SSF51556">
    <property type="entry name" value="Metallo-dependent hydrolases"/>
    <property type="match status" value="1"/>
</dbReference>
<reference evidence="1 2" key="1">
    <citation type="journal article" date="2015" name="J. Bacteriol.">
        <title>Resources for Genetic and Genomic Analysis of Emerging Pathogen Acinetobacter baumannii.</title>
        <authorList>
            <person name="Gallagher L.A."/>
            <person name="Ramage E."/>
            <person name="Weiss E.J."/>
            <person name="Radey M."/>
            <person name="Hayden H.S."/>
            <person name="Held K.G."/>
            <person name="Huse H.K."/>
            <person name="Zurawski D.V."/>
            <person name="Brittnacher M.J."/>
            <person name="Manoil C."/>
        </authorList>
    </citation>
    <scope>NUCLEOTIDE SEQUENCE [LARGE SCALE GENOMIC DNA]</scope>
    <source>
        <strain evidence="1 2">AB5075-UW</strain>
    </source>
</reference>
<dbReference type="CDD" id="cd01301">
    <property type="entry name" value="rDP_like"/>
    <property type="match status" value="1"/>
</dbReference>
<dbReference type="Proteomes" id="UP000032746">
    <property type="component" value="Chromosome"/>
</dbReference>
<organism evidence="1 2">
    <name type="scientific">Acinetobacter baumannii</name>
    <dbReference type="NCBI Taxonomy" id="470"/>
    <lineage>
        <taxon>Bacteria</taxon>
        <taxon>Pseudomonadati</taxon>
        <taxon>Pseudomonadota</taxon>
        <taxon>Gammaproteobacteria</taxon>
        <taxon>Moraxellales</taxon>
        <taxon>Moraxellaceae</taxon>
        <taxon>Acinetobacter</taxon>
        <taxon>Acinetobacter calcoaceticus/baumannii complex</taxon>
    </lineage>
</organism>
<dbReference type="InterPro" id="IPR000180">
    <property type="entry name" value="Dipep_AS"/>
</dbReference>
<evidence type="ECO:0000313" key="2">
    <source>
        <dbReference type="Proteomes" id="UP000032746"/>
    </source>
</evidence>
<proteinExistence type="predicted"/>
<dbReference type="InterPro" id="IPR032466">
    <property type="entry name" value="Metal_Hydrolase"/>
</dbReference>
<evidence type="ECO:0000313" key="1">
    <source>
        <dbReference type="EMBL" id="AKA31795.1"/>
    </source>
</evidence>
<dbReference type="PROSITE" id="PS00869">
    <property type="entry name" value="RENAL_DIPEPTIDASE_1"/>
    <property type="match status" value="1"/>
</dbReference>
<gene>
    <name evidence="1" type="primary">acdP</name>
    <name evidence="1" type="ORF">ABUW_2066</name>
</gene>
<dbReference type="PATRIC" id="fig|470.1314.peg.3000"/>
<dbReference type="Pfam" id="PF01244">
    <property type="entry name" value="Peptidase_M19"/>
    <property type="match status" value="1"/>
</dbReference>
<dbReference type="PROSITE" id="PS51365">
    <property type="entry name" value="RENAL_DIPEPTIDASE_2"/>
    <property type="match status" value="1"/>
</dbReference>
<dbReference type="OMA" id="CDHPRNI"/>
<name>A0A0D5YHK0_ACIBA</name>
<sequence>MISYKKTDMNHGTFPVFDGHNDVLTRLWLSDHNNPAQAFIQEGLAGHLDLKRCQQAGFVGGMFAIFLPPFHYVKQHHPNKLFDQDASDFTQQQIEHICLAQLDLAKQLAEYSNDIQICTTVQDIQHCLTQQKLAIVLHMEGAEALQHNPDLLDVFYDAGLRSIGPLWNRPSRFGHGLNVKFPHSPDTGAGLTNEGKAFIKRCADKKMVIDVSHMNERAFWDTTNILQQPIVATHSNVHALCPQARNLTDNQLKAIKDSKGIVGLNFDVAFLRKDGQRDANTSIEVLLEHLEYLIDQMGENHVGFGSDFDGALISHEIEDVRGLHLLIEAMQKRHYSNEIIEKICFSNWLTVLNRILSK</sequence>
<dbReference type="AlphaFoldDB" id="A0A0D5YHK0"/>
<accession>A0A0D5YHK0</accession>
<dbReference type="PANTHER" id="PTHR10443">
    <property type="entry name" value="MICROSOMAL DIPEPTIDASE"/>
    <property type="match status" value="1"/>
</dbReference>
<dbReference type="GO" id="GO:0006508">
    <property type="term" value="P:proteolysis"/>
    <property type="evidence" value="ECO:0007669"/>
    <property type="project" value="InterPro"/>
</dbReference>
<dbReference type="GO" id="GO:0070573">
    <property type="term" value="F:metallodipeptidase activity"/>
    <property type="evidence" value="ECO:0007669"/>
    <property type="project" value="InterPro"/>
</dbReference>